<feature type="region of interest" description="Disordered" evidence="4">
    <location>
        <begin position="62"/>
        <end position="222"/>
    </location>
</feature>
<feature type="compositionally biased region" description="Basic and acidic residues" evidence="4">
    <location>
        <begin position="277"/>
        <end position="294"/>
    </location>
</feature>
<dbReference type="Proteomes" id="UP001176961">
    <property type="component" value="Unassembled WGS sequence"/>
</dbReference>
<evidence type="ECO:0000256" key="1">
    <source>
        <dbReference type="ARBA" id="ARBA00022443"/>
    </source>
</evidence>
<dbReference type="SMART" id="SM00326">
    <property type="entry name" value="SH3"/>
    <property type="match status" value="1"/>
</dbReference>
<accession>A0AA36H7J5</accession>
<proteinExistence type="predicted"/>
<keyword evidence="7" id="KW-1185">Reference proteome</keyword>
<dbReference type="EMBL" id="CATQJL010000316">
    <property type="protein sequence ID" value="CAJ0605458.1"/>
    <property type="molecule type" value="Genomic_DNA"/>
</dbReference>
<dbReference type="AlphaFoldDB" id="A0AA36H7J5"/>
<dbReference type="InterPro" id="IPR039687">
    <property type="entry name" value="NPHP1"/>
</dbReference>
<dbReference type="PANTHER" id="PTHR15176">
    <property type="entry name" value="NEPHROCYSTIN"/>
    <property type="match status" value="1"/>
</dbReference>
<feature type="region of interest" description="Disordered" evidence="4">
    <location>
        <begin position="275"/>
        <end position="313"/>
    </location>
</feature>
<dbReference type="PANTHER" id="PTHR15176:SF1">
    <property type="entry name" value="NEPHROCYSTIN-1"/>
    <property type="match status" value="1"/>
</dbReference>
<sequence length="591" mass="66606">MSLFNRILSIGDVLSRLPQLDAQVDEQKRKIREIKSKENTEEQRMAALEQLEDLQVRLLRLAPERDRGSDVASRSSEGDTPGRSGERPQQKTPITYEPSTLSVQETPVLVHTPQPEVPTVTTRRGSMYEGASEDENERDEDEDSDEDEEEELQQNGGDMLNGTSSSSSTKPIQLPQQPQQRREERGYQSTSQPKEQPMAEPRRNQPPAKPPHQPKNADSEFVVLANLKASEPGDLSISEGEKLHILQTRADGWWMAKNGKGETGLVPKTYLQQIAKETSERPPTRSAENTRERSAVSSRSAAASLSPPLEEPIPKRRARCLGDAQQLDPHLSFACHLTPRLSHSNIGFHDLYWNYKDDKVTDTTSSGVDYGDFVVRSNYNMDDVVLLIEASHIVETPAGPEERSLGIITVPLIVRGQVSIANKTYSEYLRGENVFDPTREGAQPTQFKIVLKVLDVPQELVPLVDAFTEMVSDPLLALFPSVADQPDMMDQLRTLWNAKLKTIKNRSEGDQAVAFFQLFMNTAYCIEKTAVMPPYRIWDSKALAARQQVIKKCEDMLREYRTSSRFLLTEPCRPLNVYDYSFDLMGRHALD</sequence>
<feature type="compositionally biased region" description="Polar residues" evidence="4">
    <location>
        <begin position="90"/>
        <end position="105"/>
    </location>
</feature>
<dbReference type="GO" id="GO:0005929">
    <property type="term" value="C:cilium"/>
    <property type="evidence" value="ECO:0007669"/>
    <property type="project" value="TreeGrafter"/>
</dbReference>
<dbReference type="SUPFAM" id="SSF50044">
    <property type="entry name" value="SH3-domain"/>
    <property type="match status" value="1"/>
</dbReference>
<feature type="compositionally biased region" description="Low complexity" evidence="4">
    <location>
        <begin position="295"/>
        <end position="308"/>
    </location>
</feature>
<feature type="coiled-coil region" evidence="3">
    <location>
        <begin position="17"/>
        <end position="57"/>
    </location>
</feature>
<protein>
    <recommendedName>
        <fullName evidence="5">SH3 domain-containing protein</fullName>
    </recommendedName>
</protein>
<keyword evidence="1 2" id="KW-0728">SH3 domain</keyword>
<dbReference type="InterPro" id="IPR001452">
    <property type="entry name" value="SH3_domain"/>
</dbReference>
<feature type="compositionally biased region" description="Acidic residues" evidence="4">
    <location>
        <begin position="131"/>
        <end position="152"/>
    </location>
</feature>
<gene>
    <name evidence="6" type="ORF">CYNAS_LOCUS17441</name>
</gene>
<dbReference type="GO" id="GO:0005737">
    <property type="term" value="C:cytoplasm"/>
    <property type="evidence" value="ECO:0007669"/>
    <property type="project" value="TreeGrafter"/>
</dbReference>
<dbReference type="Gene3D" id="2.30.30.40">
    <property type="entry name" value="SH3 Domains"/>
    <property type="match status" value="1"/>
</dbReference>
<feature type="compositionally biased region" description="Polar residues" evidence="4">
    <location>
        <begin position="153"/>
        <end position="171"/>
    </location>
</feature>
<dbReference type="PROSITE" id="PS50002">
    <property type="entry name" value="SH3"/>
    <property type="match status" value="1"/>
</dbReference>
<name>A0AA36H7J5_CYLNA</name>
<dbReference type="GO" id="GO:0090251">
    <property type="term" value="P:protein localization involved in establishment of planar polarity"/>
    <property type="evidence" value="ECO:0007669"/>
    <property type="project" value="TreeGrafter"/>
</dbReference>
<evidence type="ECO:0000256" key="2">
    <source>
        <dbReference type="PROSITE-ProRule" id="PRU00192"/>
    </source>
</evidence>
<reference evidence="6" key="1">
    <citation type="submission" date="2023-07" db="EMBL/GenBank/DDBJ databases">
        <authorList>
            <consortium name="CYATHOMIX"/>
        </authorList>
    </citation>
    <scope>NUCLEOTIDE SEQUENCE</scope>
    <source>
        <strain evidence="6">N/A</strain>
    </source>
</reference>
<dbReference type="Pfam" id="PF00018">
    <property type="entry name" value="SH3_1"/>
    <property type="match status" value="1"/>
</dbReference>
<comment type="caution">
    <text evidence="6">The sequence shown here is derived from an EMBL/GenBank/DDBJ whole genome shotgun (WGS) entry which is preliminary data.</text>
</comment>
<evidence type="ECO:0000256" key="3">
    <source>
        <dbReference type="SAM" id="Coils"/>
    </source>
</evidence>
<evidence type="ECO:0000313" key="7">
    <source>
        <dbReference type="Proteomes" id="UP001176961"/>
    </source>
</evidence>
<evidence type="ECO:0000259" key="5">
    <source>
        <dbReference type="PROSITE" id="PS50002"/>
    </source>
</evidence>
<evidence type="ECO:0000256" key="4">
    <source>
        <dbReference type="SAM" id="MobiDB-lite"/>
    </source>
</evidence>
<dbReference type="InterPro" id="IPR036028">
    <property type="entry name" value="SH3-like_dom_sf"/>
</dbReference>
<organism evidence="6 7">
    <name type="scientific">Cylicocyclus nassatus</name>
    <name type="common">Nematode worm</name>
    <dbReference type="NCBI Taxonomy" id="53992"/>
    <lineage>
        <taxon>Eukaryota</taxon>
        <taxon>Metazoa</taxon>
        <taxon>Ecdysozoa</taxon>
        <taxon>Nematoda</taxon>
        <taxon>Chromadorea</taxon>
        <taxon>Rhabditida</taxon>
        <taxon>Rhabditina</taxon>
        <taxon>Rhabditomorpha</taxon>
        <taxon>Strongyloidea</taxon>
        <taxon>Strongylidae</taxon>
        <taxon>Cylicocyclus</taxon>
    </lineage>
</organism>
<feature type="domain" description="SH3" evidence="5">
    <location>
        <begin position="216"/>
        <end position="276"/>
    </location>
</feature>
<keyword evidence="3" id="KW-0175">Coiled coil</keyword>
<evidence type="ECO:0000313" key="6">
    <source>
        <dbReference type="EMBL" id="CAJ0605458.1"/>
    </source>
</evidence>